<evidence type="ECO:0000256" key="7">
    <source>
        <dbReference type="ARBA" id="ARBA00023136"/>
    </source>
</evidence>
<evidence type="ECO:0000256" key="9">
    <source>
        <dbReference type="SAM" id="MobiDB-lite"/>
    </source>
</evidence>
<keyword evidence="5" id="KW-0571">Peptide transport</keyword>
<feature type="transmembrane region" description="Helical" evidence="10">
    <location>
        <begin position="200"/>
        <end position="218"/>
    </location>
</feature>
<keyword evidence="12" id="KW-1185">Reference proteome</keyword>
<dbReference type="InterPro" id="IPR000109">
    <property type="entry name" value="POT_fam"/>
</dbReference>
<feature type="transmembrane region" description="Helical" evidence="10">
    <location>
        <begin position="172"/>
        <end position="194"/>
    </location>
</feature>
<keyword evidence="5" id="KW-0653">Protein transport</keyword>
<organism evidence="11 12">
    <name type="scientific">Candida metapsilosis</name>
    <dbReference type="NCBI Taxonomy" id="273372"/>
    <lineage>
        <taxon>Eukaryota</taxon>
        <taxon>Fungi</taxon>
        <taxon>Dikarya</taxon>
        <taxon>Ascomycota</taxon>
        <taxon>Saccharomycotina</taxon>
        <taxon>Pichiomycetes</taxon>
        <taxon>Debaryomycetaceae</taxon>
        <taxon>Candida/Lodderomyces clade</taxon>
        <taxon>Candida</taxon>
    </lineage>
</organism>
<evidence type="ECO:0000256" key="4">
    <source>
        <dbReference type="ARBA" id="ARBA00022692"/>
    </source>
</evidence>
<comment type="subcellular location">
    <subcellularLocation>
        <location evidence="1 8">Membrane</location>
        <topology evidence="1 8">Multi-pass membrane protein</topology>
    </subcellularLocation>
</comment>
<comment type="similarity">
    <text evidence="2 8">Belongs to the major facilitator superfamily. Proton-dependent oligopeptide transporter (POT/PTR) (TC 2.A.17) family.</text>
</comment>
<feature type="transmembrane region" description="Helical" evidence="10">
    <location>
        <begin position="257"/>
        <end position="276"/>
    </location>
</feature>
<dbReference type="GO" id="GO:0005886">
    <property type="term" value="C:plasma membrane"/>
    <property type="evidence" value="ECO:0007669"/>
    <property type="project" value="UniProtKB-ARBA"/>
</dbReference>
<evidence type="ECO:0000256" key="10">
    <source>
        <dbReference type="SAM" id="Phobius"/>
    </source>
</evidence>
<dbReference type="RefSeq" id="XP_067547261.1">
    <property type="nucleotide sequence ID" value="XM_067693550.1"/>
</dbReference>
<keyword evidence="3 8" id="KW-0813">Transport</keyword>
<gene>
    <name evidence="11" type="ORF">I9W82_004474</name>
</gene>
<keyword evidence="6 10" id="KW-1133">Transmembrane helix</keyword>
<feature type="transmembrane region" description="Helical" evidence="10">
    <location>
        <begin position="480"/>
        <end position="504"/>
    </location>
</feature>
<evidence type="ECO:0000313" key="12">
    <source>
        <dbReference type="Proteomes" id="UP000669133"/>
    </source>
</evidence>
<protein>
    <submittedName>
        <fullName evidence="11">PTR2</fullName>
    </submittedName>
</protein>
<name>A0A8H8DAR2_9ASCO</name>
<feature type="transmembrane region" description="Helical" evidence="10">
    <location>
        <begin position="402"/>
        <end position="426"/>
    </location>
</feature>
<feature type="compositionally biased region" description="Basic and acidic residues" evidence="9">
    <location>
        <begin position="38"/>
        <end position="57"/>
    </location>
</feature>
<sequence>MSEKKDYIQNVEEQPQEVAFASSSDASPVGAPSGTNEKNTDVIRTDSVEETEVKKSNSNELNYIDDSLRDEDEGREPTEHESKTLRHVADKVPFAAWLVAVVELAERFSYYGLSAPFQNYMQNGPNDHPKGMLDLKQQGATGLSYFFQFWCYLTPIFGGWLADTYWGKYKTLFVACFVYIIGELILFVTSIPSITSKSTALGGYVVGIIIIGVGTGMIKSNVSPYLADQVPKRKPRISVRKNGERVIVDPNITVQNIFLWFYLMINIGSLSVIATTELEAHVGFWAAYLLPFCFFFLALISLVLGKNRSVDIPVSDKIINRTFKCAWVGVTNGFNLDNAKPSVHPEREFPWTDHFVEEVRRALYACKVFVFYPIYWVTYGQMINNFVSQAGQMRSHGLPNDFLQAFDSICIIIFIPVMERIVYPFLRRFTPMKPISKIFFGFMFGTGAMIYAAVLQHFIYKSGPCYDHPKTCPNGNNIHIALQTPAYFLIAMSEIFASVTGLEYAYTKAPVSMKSFIMSLFLVTNAFGSAIGIALSPVSKDPKMVWTYTGLAVACFIGGCAFWVIYSPYNKKEDEWNDLEYENELDEAVLRPVHSLAHSVRSI</sequence>
<feature type="transmembrane region" description="Helical" evidence="10">
    <location>
        <begin position="516"/>
        <end position="539"/>
    </location>
</feature>
<accession>A0A8H8DAR2</accession>
<keyword evidence="4 8" id="KW-0812">Transmembrane</keyword>
<evidence type="ECO:0000313" key="11">
    <source>
        <dbReference type="EMBL" id="KAG5418145.1"/>
    </source>
</evidence>
<feature type="transmembrane region" description="Helical" evidence="10">
    <location>
        <begin position="545"/>
        <end position="566"/>
    </location>
</feature>
<evidence type="ECO:0000256" key="6">
    <source>
        <dbReference type="ARBA" id="ARBA00022989"/>
    </source>
</evidence>
<evidence type="ECO:0000256" key="5">
    <source>
        <dbReference type="ARBA" id="ARBA00022856"/>
    </source>
</evidence>
<dbReference type="PROSITE" id="PS01023">
    <property type="entry name" value="PTR2_2"/>
    <property type="match status" value="1"/>
</dbReference>
<dbReference type="GeneID" id="93653103"/>
<feature type="transmembrane region" description="Helical" evidence="10">
    <location>
        <begin position="282"/>
        <end position="304"/>
    </location>
</feature>
<dbReference type="InterPro" id="IPR018456">
    <property type="entry name" value="PTR2_symporter_CS"/>
</dbReference>
<keyword evidence="7 10" id="KW-0472">Membrane</keyword>
<feature type="compositionally biased region" description="Basic and acidic residues" evidence="9">
    <location>
        <begin position="75"/>
        <end position="84"/>
    </location>
</feature>
<dbReference type="FunFam" id="1.20.1250.20:FF:000085">
    <property type="entry name" value="MFS peptide transporter Ptr2"/>
    <property type="match status" value="1"/>
</dbReference>
<feature type="region of interest" description="Disordered" evidence="9">
    <location>
        <begin position="1"/>
        <end position="84"/>
    </location>
</feature>
<evidence type="ECO:0000256" key="2">
    <source>
        <dbReference type="ARBA" id="ARBA00005982"/>
    </source>
</evidence>
<dbReference type="PANTHER" id="PTHR11654">
    <property type="entry name" value="OLIGOPEPTIDE TRANSPORTER-RELATED"/>
    <property type="match status" value="1"/>
</dbReference>
<proteinExistence type="inferred from homology"/>
<dbReference type="GO" id="GO:0071916">
    <property type="term" value="F:dipeptide transmembrane transporter activity"/>
    <property type="evidence" value="ECO:0007669"/>
    <property type="project" value="UniProtKB-ARBA"/>
</dbReference>
<dbReference type="AlphaFoldDB" id="A0A8H8DAR2"/>
<dbReference type="SUPFAM" id="SSF103473">
    <property type="entry name" value="MFS general substrate transporter"/>
    <property type="match status" value="1"/>
</dbReference>
<evidence type="ECO:0000256" key="3">
    <source>
        <dbReference type="ARBA" id="ARBA00022448"/>
    </source>
</evidence>
<comment type="caution">
    <text evidence="11">The sequence shown here is derived from an EMBL/GenBank/DDBJ whole genome shotgun (WGS) entry which is preliminary data.</text>
</comment>
<dbReference type="OrthoDB" id="8904098at2759"/>
<evidence type="ECO:0000256" key="1">
    <source>
        <dbReference type="ARBA" id="ARBA00004141"/>
    </source>
</evidence>
<feature type="transmembrane region" description="Helical" evidence="10">
    <location>
        <begin position="142"/>
        <end position="160"/>
    </location>
</feature>
<dbReference type="Proteomes" id="UP000669133">
    <property type="component" value="Unassembled WGS sequence"/>
</dbReference>
<feature type="transmembrane region" description="Helical" evidence="10">
    <location>
        <begin position="438"/>
        <end position="460"/>
    </location>
</feature>
<evidence type="ECO:0000256" key="8">
    <source>
        <dbReference type="RuleBase" id="RU003755"/>
    </source>
</evidence>
<dbReference type="Pfam" id="PF00854">
    <property type="entry name" value="PTR2"/>
    <property type="match status" value="1"/>
</dbReference>
<dbReference type="InterPro" id="IPR036259">
    <property type="entry name" value="MFS_trans_sf"/>
</dbReference>
<dbReference type="EMBL" id="JAEOAQ010000006">
    <property type="protein sequence ID" value="KAG5418145.1"/>
    <property type="molecule type" value="Genomic_DNA"/>
</dbReference>
<dbReference type="Gene3D" id="1.20.1250.20">
    <property type="entry name" value="MFS general substrate transporter like domains"/>
    <property type="match status" value="1"/>
</dbReference>
<reference evidence="11 12" key="1">
    <citation type="submission" date="2020-12" db="EMBL/GenBank/DDBJ databases">
        <title>Effect of drift, selection, and recombination on the evolution of hybrid genomes in Candida yeast pathogens.</title>
        <authorList>
            <person name="Mixao V."/>
            <person name="Ksiezopolska E."/>
            <person name="Saus E."/>
            <person name="Boekhout T."/>
            <person name="Gacser A."/>
            <person name="Gabaldon T."/>
        </authorList>
    </citation>
    <scope>NUCLEOTIDE SEQUENCE [LARGE SCALE GENOMIC DNA]</scope>
    <source>
        <strain evidence="11 12">BP57</strain>
    </source>
</reference>